<evidence type="ECO:0000313" key="3">
    <source>
        <dbReference type="EMBL" id="MFC6959518.1"/>
    </source>
</evidence>
<feature type="transmembrane region" description="Helical" evidence="2">
    <location>
        <begin position="97"/>
        <end position="119"/>
    </location>
</feature>
<dbReference type="RefSeq" id="WP_382345496.1">
    <property type="nucleotide sequence ID" value="NZ_JBHMBP010000001.1"/>
</dbReference>
<reference evidence="4" key="1">
    <citation type="journal article" date="2019" name="Int. J. Syst. Evol. Microbiol.">
        <title>The Global Catalogue of Microorganisms (GCM) 10K type strain sequencing project: providing services to taxonomists for standard genome sequencing and annotation.</title>
        <authorList>
            <consortium name="The Broad Institute Genomics Platform"/>
            <consortium name="The Broad Institute Genome Sequencing Center for Infectious Disease"/>
            <person name="Wu L."/>
            <person name="Ma J."/>
        </authorList>
    </citation>
    <scope>NUCLEOTIDE SEQUENCE [LARGE SCALE GENOMIC DNA]</scope>
    <source>
        <strain evidence="4">KACC 12634</strain>
    </source>
</reference>
<feature type="compositionally biased region" description="Low complexity" evidence="1">
    <location>
        <begin position="38"/>
        <end position="50"/>
    </location>
</feature>
<proteinExistence type="predicted"/>
<keyword evidence="2" id="KW-0472">Membrane</keyword>
<dbReference type="Proteomes" id="UP001596470">
    <property type="component" value="Unassembled WGS sequence"/>
</dbReference>
<keyword evidence="2" id="KW-1133">Transmembrane helix</keyword>
<evidence type="ECO:0000256" key="1">
    <source>
        <dbReference type="SAM" id="MobiDB-lite"/>
    </source>
</evidence>
<sequence>MTYPPPGGENPQYQLQPEPQQPSDPYSQGYSTPPPPTNYYQQQPGYSQPQMQPPPGQPQYTQPPMGTPPMGVQAGYPSAPGSVLPPPIPPAKQGGNLGVILGVVVGLVVVLGVAAVLLIPKLTGDDDDPQAGGGDPETSASDEPEPSEEPSEEASEEPTDDGGDSGATLDGWGTPVNSDDFEANSPEGAALTYRLASDTDDDAALQSVVCASPSDNMQFDVDWELEYEGGNFGFLLWSMSKEVSGATQVWVGWTMDDLPPDTQDDLDSGYTFTAVEESGAWKLCDVEY</sequence>
<organism evidence="3 4">
    <name type="scientific">Glycomyces mayteni</name>
    <dbReference type="NCBI Taxonomy" id="543887"/>
    <lineage>
        <taxon>Bacteria</taxon>
        <taxon>Bacillati</taxon>
        <taxon>Actinomycetota</taxon>
        <taxon>Actinomycetes</taxon>
        <taxon>Glycomycetales</taxon>
        <taxon>Glycomycetaceae</taxon>
        <taxon>Glycomyces</taxon>
    </lineage>
</organism>
<feature type="compositionally biased region" description="Low complexity" evidence="1">
    <location>
        <begin position="58"/>
        <end position="73"/>
    </location>
</feature>
<feature type="compositionally biased region" description="Acidic residues" evidence="1">
    <location>
        <begin position="140"/>
        <end position="163"/>
    </location>
</feature>
<evidence type="ECO:0000256" key="2">
    <source>
        <dbReference type="SAM" id="Phobius"/>
    </source>
</evidence>
<comment type="caution">
    <text evidence="3">The sequence shown here is derived from an EMBL/GenBank/DDBJ whole genome shotgun (WGS) entry which is preliminary data.</text>
</comment>
<accession>A0ABW2DFF9</accession>
<gene>
    <name evidence="3" type="ORF">ACFQS3_20185</name>
</gene>
<dbReference type="SUPFAM" id="SSF81995">
    <property type="entry name" value="beta-sandwich domain of Sec23/24"/>
    <property type="match status" value="1"/>
</dbReference>
<dbReference type="EMBL" id="JBHSYS010000004">
    <property type="protein sequence ID" value="MFC6959518.1"/>
    <property type="molecule type" value="Genomic_DNA"/>
</dbReference>
<keyword evidence="2" id="KW-0812">Transmembrane</keyword>
<protein>
    <submittedName>
        <fullName evidence="3">Uncharacterized protein</fullName>
    </submittedName>
</protein>
<keyword evidence="4" id="KW-1185">Reference proteome</keyword>
<name>A0ABW2DFF9_9ACTN</name>
<feature type="region of interest" description="Disordered" evidence="1">
    <location>
        <begin position="122"/>
        <end position="184"/>
    </location>
</feature>
<evidence type="ECO:0000313" key="4">
    <source>
        <dbReference type="Proteomes" id="UP001596470"/>
    </source>
</evidence>
<feature type="region of interest" description="Disordered" evidence="1">
    <location>
        <begin position="1"/>
        <end position="87"/>
    </location>
</feature>